<dbReference type="KEGG" id="mtun:MTUNDRAET4_0198.2"/>
<sequence>MRPSLSSAPDPEPTLRTSGSRRFGSWTFPDTQNASFAAASQRLFCEYPDKGLQSISWRSFGDLGK</sequence>
<feature type="region of interest" description="Disordered" evidence="1">
    <location>
        <begin position="1"/>
        <end position="24"/>
    </location>
</feature>
<geneLocation type="plasmid" evidence="2 3">
    <name>3</name>
</geneLocation>
<dbReference type="EMBL" id="LR536452">
    <property type="protein sequence ID" value="VFU17684.1"/>
    <property type="molecule type" value="Genomic_DNA"/>
</dbReference>
<evidence type="ECO:0000313" key="2">
    <source>
        <dbReference type="EMBL" id="VFU17684.1"/>
    </source>
</evidence>
<protein>
    <submittedName>
        <fullName evidence="2">Uncharacterized protein</fullName>
    </submittedName>
</protein>
<keyword evidence="2" id="KW-0614">Plasmid</keyword>
<dbReference type="AlphaFoldDB" id="A0A4V6IND9"/>
<proteinExistence type="predicted"/>
<gene>
    <name evidence="2" type="ORF">MTUNDRAET4_0198</name>
</gene>
<name>A0A4V6IND9_METTU</name>
<dbReference type="Proteomes" id="UP000294360">
    <property type="component" value="Plasmid 3"/>
</dbReference>
<evidence type="ECO:0000313" key="3">
    <source>
        <dbReference type="Proteomes" id="UP000294360"/>
    </source>
</evidence>
<accession>A0A4V6IND9</accession>
<organism evidence="2 3">
    <name type="scientific">Methylocella tundrae</name>
    <dbReference type="NCBI Taxonomy" id="227605"/>
    <lineage>
        <taxon>Bacteria</taxon>
        <taxon>Pseudomonadati</taxon>
        <taxon>Pseudomonadota</taxon>
        <taxon>Alphaproteobacteria</taxon>
        <taxon>Hyphomicrobiales</taxon>
        <taxon>Beijerinckiaceae</taxon>
        <taxon>Methylocella</taxon>
    </lineage>
</organism>
<reference evidence="2 3" key="1">
    <citation type="submission" date="2019-03" db="EMBL/GenBank/DDBJ databases">
        <authorList>
            <person name="Kox A.R. M."/>
        </authorList>
    </citation>
    <scope>NUCLEOTIDE SEQUENCE [LARGE SCALE GENOMIC DNA]</scope>
    <source>
        <strain evidence="2">MTUNDRAET4 annotated genome</strain>
        <plasmid evidence="3">3</plasmid>
    </source>
</reference>
<evidence type="ECO:0000256" key="1">
    <source>
        <dbReference type="SAM" id="MobiDB-lite"/>
    </source>
</evidence>